<keyword evidence="3" id="KW-1185">Reference proteome</keyword>
<feature type="region of interest" description="Disordered" evidence="1">
    <location>
        <begin position="82"/>
        <end position="102"/>
    </location>
</feature>
<gene>
    <name evidence="2" type="ORF">PZE19_14450</name>
</gene>
<organism evidence="2 3">
    <name type="scientific">Paludisphaera mucosa</name>
    <dbReference type="NCBI Taxonomy" id="3030827"/>
    <lineage>
        <taxon>Bacteria</taxon>
        <taxon>Pseudomonadati</taxon>
        <taxon>Planctomycetota</taxon>
        <taxon>Planctomycetia</taxon>
        <taxon>Isosphaerales</taxon>
        <taxon>Isosphaeraceae</taxon>
        <taxon>Paludisphaera</taxon>
    </lineage>
</organism>
<evidence type="ECO:0000313" key="2">
    <source>
        <dbReference type="EMBL" id="MDG3004985.1"/>
    </source>
</evidence>
<dbReference type="EMBL" id="JARRAG010000002">
    <property type="protein sequence ID" value="MDG3004985.1"/>
    <property type="molecule type" value="Genomic_DNA"/>
</dbReference>
<protein>
    <submittedName>
        <fullName evidence="2">Uncharacterized protein</fullName>
    </submittedName>
</protein>
<name>A0ABT6FBR3_9BACT</name>
<accession>A0ABT6FBR3</accession>
<reference evidence="2 3" key="1">
    <citation type="submission" date="2023-03" db="EMBL/GenBank/DDBJ databases">
        <title>Paludisphaera mucosa sp. nov. a novel planctomycete from northern fen.</title>
        <authorList>
            <person name="Ivanova A."/>
        </authorList>
    </citation>
    <scope>NUCLEOTIDE SEQUENCE [LARGE SCALE GENOMIC DNA]</scope>
    <source>
        <strain evidence="2 3">Pla2</strain>
    </source>
</reference>
<proteinExistence type="predicted"/>
<comment type="caution">
    <text evidence="2">The sequence shown here is derived from an EMBL/GenBank/DDBJ whole genome shotgun (WGS) entry which is preliminary data.</text>
</comment>
<feature type="compositionally biased region" description="Basic and acidic residues" evidence="1">
    <location>
        <begin position="85"/>
        <end position="102"/>
    </location>
</feature>
<dbReference type="Proteomes" id="UP001216907">
    <property type="component" value="Unassembled WGS sequence"/>
</dbReference>
<dbReference type="RefSeq" id="WP_277861335.1">
    <property type="nucleotide sequence ID" value="NZ_JARRAG010000002.1"/>
</dbReference>
<sequence>MLDAADRKAERSLGPRPVVRCDRGEIDEKALLALAADADQETEFRCRLGFDRHLKGRIDEARANFRWIHDRGSPRYPQSVLAVAEPEKQDEPKPAAPRDDAA</sequence>
<evidence type="ECO:0000313" key="3">
    <source>
        <dbReference type="Proteomes" id="UP001216907"/>
    </source>
</evidence>
<evidence type="ECO:0000256" key="1">
    <source>
        <dbReference type="SAM" id="MobiDB-lite"/>
    </source>
</evidence>